<organism evidence="3 4">
    <name type="scientific">Sporidiobolus salmonicolor</name>
    <name type="common">Yeast-like fungus</name>
    <name type="synonym">Sporobolomyces salmonicolor</name>
    <dbReference type="NCBI Taxonomy" id="5005"/>
    <lineage>
        <taxon>Eukaryota</taxon>
        <taxon>Fungi</taxon>
        <taxon>Dikarya</taxon>
        <taxon>Basidiomycota</taxon>
        <taxon>Pucciniomycotina</taxon>
        <taxon>Microbotryomycetes</taxon>
        <taxon>Sporidiobolales</taxon>
        <taxon>Sporidiobolaceae</taxon>
        <taxon>Sporobolomyces</taxon>
    </lineage>
</organism>
<feature type="compositionally biased region" description="Low complexity" evidence="2">
    <location>
        <begin position="72"/>
        <end position="91"/>
    </location>
</feature>
<sequence length="323" mass="35694">MEGPSSLAALNRQPAQPQARPPPISFDRHGPSPPSAAPTTYIPPGGAQTAMEPFLSQTPYQQRQAPPLHWMQPPSQQPPQYQHFAPSSDARPSPPPVHRVYVLTCATCDSFLSDRGMRAVLLLKPHIVLFSTDAAPRNSETYWPDEDAEEEQVERTCDCLTSSLACHGCGRTVGYHIVSPCAKCTKHQRSGNHHRYVFHHSEVSSRERTYYPGERGVINPAVPRTNLPPSSCGVSPVSTRAAAGHLALLDSEKDLLEIRLRNPRAGFPSRQDRRSPPPAALTHSTMIKEGDVLYWHHLVAGGERSKPVDPRTRAPTFKERIGR</sequence>
<evidence type="ECO:0000313" key="3">
    <source>
        <dbReference type="EMBL" id="CEQ42399.1"/>
    </source>
</evidence>
<evidence type="ECO:0000313" key="4">
    <source>
        <dbReference type="Proteomes" id="UP000243876"/>
    </source>
</evidence>
<keyword evidence="4" id="KW-1185">Reference proteome</keyword>
<feature type="region of interest" description="Disordered" evidence="2">
    <location>
        <begin position="1"/>
        <end position="95"/>
    </location>
</feature>
<feature type="compositionally biased region" description="Polar residues" evidence="2">
    <location>
        <begin position="55"/>
        <end position="64"/>
    </location>
</feature>
<gene>
    <name evidence="3" type="primary">SPOSA6832_04205</name>
</gene>
<dbReference type="GO" id="GO:0005829">
    <property type="term" value="C:cytosol"/>
    <property type="evidence" value="ECO:0007669"/>
    <property type="project" value="TreeGrafter"/>
</dbReference>
<dbReference type="PANTHER" id="PTHR31841:SF1">
    <property type="entry name" value="PROTEIN FAM72A-RELATED"/>
    <property type="match status" value="1"/>
</dbReference>
<dbReference type="PANTHER" id="PTHR31841">
    <property type="entry name" value="PROTEIN FAM72A-RELATED"/>
    <property type="match status" value="1"/>
</dbReference>
<name>A0A0D6ER11_SPOSA</name>
<dbReference type="EMBL" id="CENE01000025">
    <property type="protein sequence ID" value="CEQ42399.1"/>
    <property type="molecule type" value="Genomic_DNA"/>
</dbReference>
<feature type="region of interest" description="Disordered" evidence="2">
    <location>
        <begin position="303"/>
        <end position="323"/>
    </location>
</feature>
<comment type="similarity">
    <text evidence="1">Belongs to the FAM72 family.</text>
</comment>
<dbReference type="OrthoDB" id="2526683at2759"/>
<proteinExistence type="inferred from homology"/>
<evidence type="ECO:0000256" key="1">
    <source>
        <dbReference type="ARBA" id="ARBA00006888"/>
    </source>
</evidence>
<evidence type="ECO:0000256" key="2">
    <source>
        <dbReference type="SAM" id="MobiDB-lite"/>
    </source>
</evidence>
<dbReference type="Proteomes" id="UP000243876">
    <property type="component" value="Unassembled WGS sequence"/>
</dbReference>
<dbReference type="Pfam" id="PF14976">
    <property type="entry name" value="YPEH2ZP"/>
    <property type="match status" value="1"/>
</dbReference>
<dbReference type="AlphaFoldDB" id="A0A0D6ER11"/>
<accession>A0A0D6ER11</accession>
<protein>
    <submittedName>
        <fullName evidence="3">SPOSA6832_04205-mRNA-1:cds</fullName>
    </submittedName>
</protein>
<reference evidence="4" key="1">
    <citation type="submission" date="2015-02" db="EMBL/GenBank/DDBJ databases">
        <authorList>
            <person name="Gon?alves P."/>
        </authorList>
    </citation>
    <scope>NUCLEOTIDE SEQUENCE [LARGE SCALE GENOMIC DNA]</scope>
</reference>
<dbReference type="InterPro" id="IPR026768">
    <property type="entry name" value="YPEH2ZP"/>
</dbReference>